<feature type="signal peptide" evidence="1">
    <location>
        <begin position="1"/>
        <end position="19"/>
    </location>
</feature>
<dbReference type="STRING" id="926562.Oweho_2731"/>
<dbReference type="RefSeq" id="WP_014203043.1">
    <property type="nucleotide sequence ID" value="NC_016599.1"/>
</dbReference>
<reference evidence="4 5" key="1">
    <citation type="journal article" date="2012" name="Stand. Genomic Sci.">
        <title>Genome sequence of the orange-pigmented seawater bacterium Owenweeksia hongkongensis type strain (UST20020801(T)).</title>
        <authorList>
            <person name="Riedel T."/>
            <person name="Held B."/>
            <person name="Nolan M."/>
            <person name="Lucas S."/>
            <person name="Lapidus A."/>
            <person name="Tice H."/>
            <person name="Del Rio T.G."/>
            <person name="Cheng J.F."/>
            <person name="Han C."/>
            <person name="Tapia R."/>
            <person name="Goodwin L.A."/>
            <person name="Pitluck S."/>
            <person name="Liolios K."/>
            <person name="Mavromatis K."/>
            <person name="Pagani I."/>
            <person name="Ivanova N."/>
            <person name="Mikhailova N."/>
            <person name="Pati A."/>
            <person name="Chen A."/>
            <person name="Palaniappan K."/>
            <person name="Rohde M."/>
            <person name="Tindall B.J."/>
            <person name="Detter J.C."/>
            <person name="Goker M."/>
            <person name="Woyke T."/>
            <person name="Bristow J."/>
            <person name="Eisen J.A."/>
            <person name="Markowitz V."/>
            <person name="Hugenholtz P."/>
            <person name="Klenk H.P."/>
            <person name="Kyrpides N.C."/>
        </authorList>
    </citation>
    <scope>NUCLEOTIDE SEQUENCE</scope>
    <source>
        <strain evidence="5">DSM 17368 / JCM 12287 / NRRL B-23963</strain>
    </source>
</reference>
<feature type="domain" description="Peptidase M61 catalytic" evidence="2">
    <location>
        <begin position="301"/>
        <end position="376"/>
    </location>
</feature>
<dbReference type="eggNOG" id="COG3975">
    <property type="taxonomic scope" value="Bacteria"/>
</dbReference>
<dbReference type="Gene3D" id="2.30.42.10">
    <property type="match status" value="1"/>
</dbReference>
<dbReference type="InterPro" id="IPR040756">
    <property type="entry name" value="Peptidase_M61_N"/>
</dbReference>
<gene>
    <name evidence="4" type="ordered locus">Oweho_2731</name>
</gene>
<dbReference type="PATRIC" id="fig|926562.3.peg.2749"/>
<evidence type="ECO:0000256" key="1">
    <source>
        <dbReference type="SAM" id="SignalP"/>
    </source>
</evidence>
<sequence length="617" mass="70603">MKFFQTVLFTVFVAGSALAQDFAPFQNEENYQVYMDLKAVTNDELPVEIVPPLLSADSIEFQMPRIVPGTYDVHNYGRFVQNFKALNSKGEELKARRLDDNRWMILNASKLYKITYTIEDTYDYEESTGIFEPAGTSVEDSVFLLNNFGFVGYLKGMDDMPFELTVNKIEGFYGSTSLVGDLGESQDVFEIENYFTLHDNPIMYCVPDTATRMVGGAEVLVSLYSPNNVVSADECMKHISEVLDATADYLGGTLPVEKYAVLIYCVPLEEAGSSYGALEHHTSTVLYMPEFDGERFYSGVRDITAHEFFHIITPLNIHSEMINDFNFIDPEMSEHIWLYEGVTEYNSHLVQARSGIYDLTEFTEVLKDKLDQADGFNTDIPLTIASKFTLDFFKDEYMNFYQKGALAGMCVDLKLMELSNGEYRLVDLLKELGDMYGPDTFFVDENLFEIITEHTYPEMREFFARHFEGAEPLPYAELFETVGFSYWEELEIEQLTLGNVELGFNFETGRLKIEETQEMDEFGKEMGWMPGDEIMEFNGQPVDLATISDVMGDFYENTQVGDKVEILVARPQEDGEYKEKKLKAKAQLGTYIEQNILQANPNPTPEQIERRKLWINQ</sequence>
<evidence type="ECO:0000313" key="5">
    <source>
        <dbReference type="Proteomes" id="UP000005631"/>
    </source>
</evidence>
<protein>
    <submittedName>
        <fullName evidence="4">Putative protease with the C-terminal PDZ domain</fullName>
    </submittedName>
</protein>
<dbReference type="KEGG" id="oho:Oweho_2731"/>
<evidence type="ECO:0000259" key="2">
    <source>
        <dbReference type="Pfam" id="PF05299"/>
    </source>
</evidence>
<name>G8QZP1_OWEHD</name>
<dbReference type="InterPro" id="IPR007963">
    <property type="entry name" value="Peptidase_M61_catalytic"/>
</dbReference>
<evidence type="ECO:0000259" key="3">
    <source>
        <dbReference type="Pfam" id="PF17899"/>
    </source>
</evidence>
<keyword evidence="4" id="KW-0378">Hydrolase</keyword>
<dbReference type="GO" id="GO:0006508">
    <property type="term" value="P:proteolysis"/>
    <property type="evidence" value="ECO:0007669"/>
    <property type="project" value="UniProtKB-KW"/>
</dbReference>
<keyword evidence="5" id="KW-1185">Reference proteome</keyword>
<feature type="chain" id="PRO_5003514451" evidence="1">
    <location>
        <begin position="20"/>
        <end position="617"/>
    </location>
</feature>
<keyword evidence="1" id="KW-0732">Signal</keyword>
<organism evidence="4 5">
    <name type="scientific">Owenweeksia hongkongensis (strain DSM 17368 / CIP 108786 / JCM 12287 / NRRL B-23963 / UST20020801)</name>
    <dbReference type="NCBI Taxonomy" id="926562"/>
    <lineage>
        <taxon>Bacteria</taxon>
        <taxon>Pseudomonadati</taxon>
        <taxon>Bacteroidota</taxon>
        <taxon>Flavobacteriia</taxon>
        <taxon>Flavobacteriales</taxon>
        <taxon>Owenweeksiaceae</taxon>
        <taxon>Owenweeksia</taxon>
    </lineage>
</organism>
<dbReference type="AlphaFoldDB" id="G8QZP1"/>
<feature type="domain" description="Peptidase M61 N-terminal" evidence="3">
    <location>
        <begin position="35"/>
        <end position="204"/>
    </location>
</feature>
<dbReference type="EMBL" id="CP003156">
    <property type="protein sequence ID" value="AEV33694.1"/>
    <property type="molecule type" value="Genomic_DNA"/>
</dbReference>
<dbReference type="OrthoDB" id="9778516at2"/>
<keyword evidence="4" id="KW-0645">Protease</keyword>
<accession>G8QZP1</accession>
<dbReference type="Pfam" id="PF17899">
    <property type="entry name" value="Peptidase_M61_N"/>
    <property type="match status" value="1"/>
</dbReference>
<dbReference type="Proteomes" id="UP000005631">
    <property type="component" value="Chromosome"/>
</dbReference>
<proteinExistence type="predicted"/>
<dbReference type="InterPro" id="IPR036034">
    <property type="entry name" value="PDZ_sf"/>
</dbReference>
<dbReference type="SUPFAM" id="SSF55486">
    <property type="entry name" value="Metalloproteases ('zincins'), catalytic domain"/>
    <property type="match status" value="1"/>
</dbReference>
<dbReference type="Gene3D" id="2.60.40.3650">
    <property type="match status" value="1"/>
</dbReference>
<dbReference type="Pfam" id="PF05299">
    <property type="entry name" value="Peptidase_M61"/>
    <property type="match status" value="1"/>
</dbReference>
<dbReference type="HOGENOM" id="CLU_022755_1_0_10"/>
<dbReference type="InterPro" id="IPR027268">
    <property type="entry name" value="Peptidase_M4/M1_CTD_sf"/>
</dbReference>
<evidence type="ECO:0000313" key="4">
    <source>
        <dbReference type="EMBL" id="AEV33694.1"/>
    </source>
</evidence>
<dbReference type="Gene3D" id="1.10.390.10">
    <property type="entry name" value="Neutral Protease Domain 2"/>
    <property type="match status" value="1"/>
</dbReference>
<dbReference type="GO" id="GO:0008233">
    <property type="term" value="F:peptidase activity"/>
    <property type="evidence" value="ECO:0007669"/>
    <property type="project" value="UniProtKB-KW"/>
</dbReference>